<dbReference type="GO" id="GO:0003676">
    <property type="term" value="F:nucleic acid binding"/>
    <property type="evidence" value="ECO:0007669"/>
    <property type="project" value="InterPro"/>
</dbReference>
<reference evidence="3" key="1">
    <citation type="submission" date="2016-11" db="EMBL/GenBank/DDBJ databases">
        <authorList>
            <person name="Varghese N."/>
            <person name="Submissions S."/>
        </authorList>
    </citation>
    <scope>NUCLEOTIDE SEQUENCE [LARGE SCALE GENOMIC DNA]</scope>
    <source>
        <strain evidence="3">DSM 26899</strain>
    </source>
</reference>
<dbReference type="AlphaFoldDB" id="A0A1M6YWJ5"/>
<proteinExistence type="predicted"/>
<dbReference type="Proteomes" id="UP000184364">
    <property type="component" value="Unassembled WGS sequence"/>
</dbReference>
<dbReference type="Pfam" id="PF01844">
    <property type="entry name" value="HNH"/>
    <property type="match status" value="1"/>
</dbReference>
<accession>A0A1M6YWJ5</accession>
<keyword evidence="2" id="KW-0378">Hydrolase</keyword>
<dbReference type="GO" id="GO:0008270">
    <property type="term" value="F:zinc ion binding"/>
    <property type="evidence" value="ECO:0007669"/>
    <property type="project" value="InterPro"/>
</dbReference>
<keyword evidence="3" id="KW-1185">Reference proteome</keyword>
<name>A0A1M6YWJ5_9FLAO</name>
<sequence>MLCIINELNMETKLLIGDRFEGVLLETIKGQSSTRPRVRPLEYFDKDIRVEFPRHLREDNPIGTRFRADVKVSQKTKNGQPFGNPYLVATDRSIIKIDDFVPKKIIQAIKLNTASDRTYAYIEKEFKEEPNLIKFEDFRERAYKNAIEIPEKTAESLTSNIKRSDLIKTYALSRARGKCEGCESEAPFLKRNGQPYLEVHHIIELKKGGSDSPLNVIATCPNCHARVTHGLDGIEFNEILKAKIQKIENQLNQ</sequence>
<dbReference type="SMART" id="SM00507">
    <property type="entry name" value="HNHc"/>
    <property type="match status" value="1"/>
</dbReference>
<feature type="domain" description="HNH nuclease" evidence="1">
    <location>
        <begin position="166"/>
        <end position="225"/>
    </location>
</feature>
<gene>
    <name evidence="2" type="ORF">SAMN05444267_101435</name>
</gene>
<evidence type="ECO:0000313" key="2">
    <source>
        <dbReference type="EMBL" id="SHL22419.1"/>
    </source>
</evidence>
<dbReference type="GO" id="GO:0004519">
    <property type="term" value="F:endonuclease activity"/>
    <property type="evidence" value="ECO:0007669"/>
    <property type="project" value="UniProtKB-KW"/>
</dbReference>
<dbReference type="Gene3D" id="1.10.30.50">
    <property type="match status" value="1"/>
</dbReference>
<dbReference type="InterPro" id="IPR002711">
    <property type="entry name" value="HNH"/>
</dbReference>
<dbReference type="InterPro" id="IPR003615">
    <property type="entry name" value="HNH_nuc"/>
</dbReference>
<evidence type="ECO:0000259" key="1">
    <source>
        <dbReference type="SMART" id="SM00507"/>
    </source>
</evidence>
<keyword evidence="2" id="KW-0255">Endonuclease</keyword>
<dbReference type="OrthoDB" id="67788at2"/>
<keyword evidence="2" id="KW-0540">Nuclease</keyword>
<dbReference type="CDD" id="cd00085">
    <property type="entry name" value="HNHc"/>
    <property type="match status" value="1"/>
</dbReference>
<evidence type="ECO:0000313" key="3">
    <source>
        <dbReference type="Proteomes" id="UP000184364"/>
    </source>
</evidence>
<organism evidence="2 3">
    <name type="scientific">Chryseobacterium polytrichastri</name>
    <dbReference type="NCBI Taxonomy" id="1302687"/>
    <lineage>
        <taxon>Bacteria</taxon>
        <taxon>Pseudomonadati</taxon>
        <taxon>Bacteroidota</taxon>
        <taxon>Flavobacteriia</taxon>
        <taxon>Flavobacteriales</taxon>
        <taxon>Weeksellaceae</taxon>
        <taxon>Chryseobacterium group</taxon>
        <taxon>Chryseobacterium</taxon>
    </lineage>
</organism>
<protein>
    <submittedName>
        <fullName evidence="2">HNH endonuclease</fullName>
    </submittedName>
</protein>
<dbReference type="EMBL" id="FRAV01000014">
    <property type="protein sequence ID" value="SHL22419.1"/>
    <property type="molecule type" value="Genomic_DNA"/>
</dbReference>